<dbReference type="Gene3D" id="1.10.443.10">
    <property type="entry name" value="Intergrase catalytic core"/>
    <property type="match status" value="1"/>
</dbReference>
<dbReference type="RefSeq" id="WP_075570902.1">
    <property type="nucleotide sequence ID" value="NZ_MSDO01000022.1"/>
</dbReference>
<dbReference type="OrthoDB" id="9795573at2"/>
<dbReference type="GO" id="GO:0003677">
    <property type="term" value="F:DNA binding"/>
    <property type="evidence" value="ECO:0007669"/>
    <property type="project" value="UniProtKB-KW"/>
</dbReference>
<evidence type="ECO:0000313" key="6">
    <source>
        <dbReference type="EMBL" id="OLO03300.1"/>
    </source>
</evidence>
<dbReference type="GO" id="GO:0006310">
    <property type="term" value="P:DNA recombination"/>
    <property type="evidence" value="ECO:0007669"/>
    <property type="project" value="UniProtKB-KW"/>
</dbReference>
<dbReference type="InterPro" id="IPR013762">
    <property type="entry name" value="Integrase-like_cat_sf"/>
</dbReference>
<dbReference type="CDD" id="cd00801">
    <property type="entry name" value="INT_P4_C"/>
    <property type="match status" value="1"/>
</dbReference>
<keyword evidence="4" id="KW-0233">DNA recombination</keyword>
<evidence type="ECO:0000256" key="1">
    <source>
        <dbReference type="ARBA" id="ARBA00008857"/>
    </source>
</evidence>
<gene>
    <name evidence="6" type="ORF">BTW07_14545</name>
</gene>
<organism evidence="6 7">
    <name type="scientific">Salinicola socius</name>
    <dbReference type="NCBI Taxonomy" id="404433"/>
    <lineage>
        <taxon>Bacteria</taxon>
        <taxon>Pseudomonadati</taxon>
        <taxon>Pseudomonadota</taxon>
        <taxon>Gammaproteobacteria</taxon>
        <taxon>Oceanospirillales</taxon>
        <taxon>Halomonadaceae</taxon>
        <taxon>Salinicola</taxon>
    </lineage>
</organism>
<dbReference type="InterPro" id="IPR053876">
    <property type="entry name" value="Phage_int_M"/>
</dbReference>
<sequence>MALTDTKIRKAKPREKVYRMADAGGLCLEVRPSGSKIWRYRYRLFNTPNMFTVGEYPVVTLAEARQTLMWARGVVSEGRHPKEQRTADMQAQRRDRELLFRHVAEEWFEKGARHWSGDYHTKIRRLLDNEVLPQFGDEPLKSLSVDRIHEVVSAIDNRGSPTTAIRVRQTTGSIFDHAIIGRLVDVNPTLPLKRSVKRPRVKNARALEAYELFFLLDELSRSRSYRSTVIAMELLIYTMMRGVELRRGVWSEIDFEDRLWRIPAKKMKMRRPHLIPLSDQALELLREQREYSGHGSVIFPNAKDPSRPINNTTINAALYRMGFKGSGFATHGFRSTASTFLNEAGWSGDAVEMQLAHEDDDEVRATYNQAKYLDTRREMLVWWAEFVDSLRPAP</sequence>
<dbReference type="Pfam" id="PF22022">
    <property type="entry name" value="Phage_int_M"/>
    <property type="match status" value="1"/>
</dbReference>
<dbReference type="SUPFAM" id="SSF56349">
    <property type="entry name" value="DNA breaking-rejoining enzymes"/>
    <property type="match status" value="1"/>
</dbReference>
<evidence type="ECO:0000256" key="2">
    <source>
        <dbReference type="ARBA" id="ARBA00022908"/>
    </source>
</evidence>
<dbReference type="InterPro" id="IPR011010">
    <property type="entry name" value="DNA_brk_join_enz"/>
</dbReference>
<dbReference type="GO" id="GO:0015074">
    <property type="term" value="P:DNA integration"/>
    <property type="evidence" value="ECO:0007669"/>
    <property type="project" value="UniProtKB-KW"/>
</dbReference>
<comment type="similarity">
    <text evidence="1">Belongs to the 'phage' integrase family.</text>
</comment>
<dbReference type="EMBL" id="MSDO01000022">
    <property type="protein sequence ID" value="OLO03300.1"/>
    <property type="molecule type" value="Genomic_DNA"/>
</dbReference>
<dbReference type="PANTHER" id="PTHR30629:SF2">
    <property type="entry name" value="PROPHAGE INTEGRASE INTS-RELATED"/>
    <property type="match status" value="1"/>
</dbReference>
<dbReference type="InterPro" id="IPR010998">
    <property type="entry name" value="Integrase_recombinase_N"/>
</dbReference>
<dbReference type="PANTHER" id="PTHR30629">
    <property type="entry name" value="PROPHAGE INTEGRASE"/>
    <property type="match status" value="1"/>
</dbReference>
<dbReference type="AlphaFoldDB" id="A0A1Q8SPE1"/>
<evidence type="ECO:0000313" key="7">
    <source>
        <dbReference type="Proteomes" id="UP000186878"/>
    </source>
</evidence>
<dbReference type="Gene3D" id="3.30.160.390">
    <property type="entry name" value="Integrase, DNA-binding domain"/>
    <property type="match status" value="1"/>
</dbReference>
<keyword evidence="3" id="KW-0238">DNA-binding</keyword>
<dbReference type="PROSITE" id="PS51898">
    <property type="entry name" value="TYR_RECOMBINASE"/>
    <property type="match status" value="1"/>
</dbReference>
<proteinExistence type="inferred from homology"/>
<dbReference type="Pfam" id="PF13356">
    <property type="entry name" value="Arm-DNA-bind_3"/>
    <property type="match status" value="1"/>
</dbReference>
<reference evidence="6 7" key="1">
    <citation type="submission" date="2016-12" db="EMBL/GenBank/DDBJ databases">
        <title>Draft genome sequences of strains Salinicola socius SMB35, Salinicola sp. MH3R3-1 and Chromohalobacter sp. SMB17 from the Verkhnekamsk potash mining region of Russia.</title>
        <authorList>
            <person name="Mavrodi D.V."/>
            <person name="Olsson B.E."/>
            <person name="Korsakova E.S."/>
            <person name="Pyankova A."/>
            <person name="Mavrodi O.V."/>
            <person name="Plotnikova E.G."/>
        </authorList>
    </citation>
    <scope>NUCLEOTIDE SEQUENCE [LARGE SCALE GENOMIC DNA]</scope>
    <source>
        <strain evidence="6 7">SMB35</strain>
    </source>
</reference>
<name>A0A1Q8SPE1_9GAMM</name>
<dbReference type="InterPro" id="IPR038488">
    <property type="entry name" value="Integrase_DNA-bd_sf"/>
</dbReference>
<dbReference type="Pfam" id="PF00589">
    <property type="entry name" value="Phage_integrase"/>
    <property type="match status" value="1"/>
</dbReference>
<keyword evidence="7" id="KW-1185">Reference proteome</keyword>
<evidence type="ECO:0000256" key="3">
    <source>
        <dbReference type="ARBA" id="ARBA00023125"/>
    </source>
</evidence>
<feature type="domain" description="Tyr recombinase" evidence="5">
    <location>
        <begin position="202"/>
        <end position="380"/>
    </location>
</feature>
<dbReference type="InterPro" id="IPR002104">
    <property type="entry name" value="Integrase_catalytic"/>
</dbReference>
<protein>
    <recommendedName>
        <fullName evidence="5">Tyr recombinase domain-containing protein</fullName>
    </recommendedName>
</protein>
<keyword evidence="2" id="KW-0229">DNA integration</keyword>
<accession>A0A1Q8SPE1</accession>
<evidence type="ECO:0000259" key="5">
    <source>
        <dbReference type="PROSITE" id="PS51898"/>
    </source>
</evidence>
<dbReference type="STRING" id="404433.BTW07_14545"/>
<dbReference type="InterPro" id="IPR025166">
    <property type="entry name" value="Integrase_DNA_bind_dom"/>
</dbReference>
<dbReference type="InterPro" id="IPR050808">
    <property type="entry name" value="Phage_Integrase"/>
</dbReference>
<dbReference type="Proteomes" id="UP000186878">
    <property type="component" value="Unassembled WGS sequence"/>
</dbReference>
<dbReference type="Gene3D" id="1.10.150.130">
    <property type="match status" value="1"/>
</dbReference>
<evidence type="ECO:0000256" key="4">
    <source>
        <dbReference type="ARBA" id="ARBA00023172"/>
    </source>
</evidence>
<comment type="caution">
    <text evidence="6">The sequence shown here is derived from an EMBL/GenBank/DDBJ whole genome shotgun (WGS) entry which is preliminary data.</text>
</comment>